<dbReference type="STRING" id="218851.A0A2G5DI19"/>
<gene>
    <name evidence="3" type="ORF">AQUCO_02000533v1</name>
</gene>
<evidence type="ECO:0000313" key="3">
    <source>
        <dbReference type="EMBL" id="PIA43161.1"/>
    </source>
</evidence>
<dbReference type="PANTHER" id="PTHR33178">
    <property type="match status" value="1"/>
</dbReference>
<dbReference type="InterPro" id="IPR044662">
    <property type="entry name" value="HS1/DABB1-like"/>
</dbReference>
<protein>
    <recommendedName>
        <fullName evidence="2">Stress-response A/B barrel domain-containing protein</fullName>
    </recommendedName>
</protein>
<comment type="subunit">
    <text evidence="1">Homodimer.</text>
</comment>
<dbReference type="InterPro" id="IPR011008">
    <property type="entry name" value="Dimeric_a/b-barrel"/>
</dbReference>
<evidence type="ECO:0000259" key="2">
    <source>
        <dbReference type="PROSITE" id="PS51502"/>
    </source>
</evidence>
<dbReference type="Proteomes" id="UP000230069">
    <property type="component" value="Unassembled WGS sequence"/>
</dbReference>
<dbReference type="OrthoDB" id="42919at2759"/>
<sequence>MSQIIEHIVLIKVKDDSSPSKINSMVDGLNSLISIDNVLHLSSGPTYKTKSTSSFNFTHMVHGRFKSKEDLENYLGHSEHSRVVNETMELYEDVMLVDWVADLNEPLVVPSGAVIRLSLLKLKEGLVECEKTEVLKVIGGIKDHFGSIKQFTFGENFAPAKTNGFSIASLAVVPGLSELEALDLNEEVVKEQKEKLKDFLENVIIVDYVVPPAEKTA</sequence>
<evidence type="ECO:0000256" key="1">
    <source>
        <dbReference type="ARBA" id="ARBA00011738"/>
    </source>
</evidence>
<dbReference type="PANTHER" id="PTHR33178:SF3">
    <property type="entry name" value="STRESS-RESPONSE A_B BARREL DOMAIN-CONTAINING PROTEIN UP3"/>
    <property type="match status" value="1"/>
</dbReference>
<dbReference type="InParanoid" id="A0A2G5DI19"/>
<organism evidence="3 4">
    <name type="scientific">Aquilegia coerulea</name>
    <name type="common">Rocky mountain columbine</name>
    <dbReference type="NCBI Taxonomy" id="218851"/>
    <lineage>
        <taxon>Eukaryota</taxon>
        <taxon>Viridiplantae</taxon>
        <taxon>Streptophyta</taxon>
        <taxon>Embryophyta</taxon>
        <taxon>Tracheophyta</taxon>
        <taxon>Spermatophyta</taxon>
        <taxon>Magnoliopsida</taxon>
        <taxon>Ranunculales</taxon>
        <taxon>Ranunculaceae</taxon>
        <taxon>Thalictroideae</taxon>
        <taxon>Aquilegia</taxon>
    </lineage>
</organism>
<dbReference type="Pfam" id="PF07876">
    <property type="entry name" value="Dabb"/>
    <property type="match status" value="2"/>
</dbReference>
<evidence type="ECO:0000313" key="4">
    <source>
        <dbReference type="Proteomes" id="UP000230069"/>
    </source>
</evidence>
<dbReference type="SUPFAM" id="SSF54909">
    <property type="entry name" value="Dimeric alpha+beta barrel"/>
    <property type="match status" value="2"/>
</dbReference>
<name>A0A2G5DI19_AQUCA</name>
<accession>A0A2G5DI19</accession>
<dbReference type="EMBL" id="KZ305037">
    <property type="protein sequence ID" value="PIA43161.1"/>
    <property type="molecule type" value="Genomic_DNA"/>
</dbReference>
<dbReference type="FunCoup" id="A0A2G5DI19">
    <property type="interactions" value="1184"/>
</dbReference>
<dbReference type="AlphaFoldDB" id="A0A2G5DI19"/>
<dbReference type="InterPro" id="IPR013097">
    <property type="entry name" value="Dabb"/>
</dbReference>
<proteinExistence type="predicted"/>
<dbReference type="Gene3D" id="3.30.70.100">
    <property type="match status" value="2"/>
</dbReference>
<keyword evidence="4" id="KW-1185">Reference proteome</keyword>
<feature type="domain" description="Stress-response A/B barrel" evidence="2">
    <location>
        <begin position="114"/>
        <end position="208"/>
    </location>
</feature>
<feature type="domain" description="Stress-response A/B barrel" evidence="2">
    <location>
        <begin position="5"/>
        <end position="99"/>
    </location>
</feature>
<dbReference type="SMART" id="SM00886">
    <property type="entry name" value="Dabb"/>
    <property type="match status" value="2"/>
</dbReference>
<reference evidence="3 4" key="1">
    <citation type="submission" date="2017-09" db="EMBL/GenBank/DDBJ databases">
        <title>WGS assembly of Aquilegia coerulea Goldsmith.</title>
        <authorList>
            <person name="Hodges S."/>
            <person name="Kramer E."/>
            <person name="Nordborg M."/>
            <person name="Tomkins J."/>
            <person name="Borevitz J."/>
            <person name="Derieg N."/>
            <person name="Yan J."/>
            <person name="Mihaltcheva S."/>
            <person name="Hayes R.D."/>
            <person name="Rokhsar D."/>
        </authorList>
    </citation>
    <scope>NUCLEOTIDE SEQUENCE [LARGE SCALE GENOMIC DNA]</scope>
    <source>
        <strain evidence="4">cv. Goldsmith</strain>
    </source>
</reference>
<dbReference type="PROSITE" id="PS51502">
    <property type="entry name" value="S_R_A_B_BARREL"/>
    <property type="match status" value="2"/>
</dbReference>